<protein>
    <recommendedName>
        <fullName evidence="7">Ankyrin repeat protein</fullName>
    </recommendedName>
</protein>
<feature type="repeat" description="ANK" evidence="3">
    <location>
        <begin position="785"/>
        <end position="817"/>
    </location>
</feature>
<dbReference type="PROSITE" id="PS50088">
    <property type="entry name" value="ANK_REPEAT"/>
    <property type="match status" value="4"/>
</dbReference>
<evidence type="ECO:0000313" key="5">
    <source>
        <dbReference type="EMBL" id="KAF9874484.1"/>
    </source>
</evidence>
<reference evidence="5" key="1">
    <citation type="submission" date="2020-03" db="EMBL/GenBank/DDBJ databases">
        <authorList>
            <person name="He L."/>
        </authorList>
    </citation>
    <scope>NUCLEOTIDE SEQUENCE</scope>
    <source>
        <strain evidence="5">CkLH20</strain>
    </source>
</reference>
<evidence type="ECO:0000256" key="3">
    <source>
        <dbReference type="PROSITE-ProRule" id="PRU00023"/>
    </source>
</evidence>
<keyword evidence="2 3" id="KW-0040">ANK repeat</keyword>
<dbReference type="SUPFAM" id="SSF48403">
    <property type="entry name" value="Ankyrin repeat"/>
    <property type="match status" value="2"/>
</dbReference>
<dbReference type="RefSeq" id="XP_038743945.1">
    <property type="nucleotide sequence ID" value="XM_038890762.1"/>
</dbReference>
<proteinExistence type="predicted"/>
<accession>A0A9P6LFT5</accession>
<feature type="repeat" description="ANK" evidence="3">
    <location>
        <begin position="750"/>
        <end position="782"/>
    </location>
</feature>
<dbReference type="PANTHER" id="PTHR24198">
    <property type="entry name" value="ANKYRIN REPEAT AND PROTEIN KINASE DOMAIN-CONTAINING PROTEIN"/>
    <property type="match status" value="1"/>
</dbReference>
<gene>
    <name evidence="5" type="ORF">CkaCkLH20_08047</name>
</gene>
<dbReference type="InterPro" id="IPR002110">
    <property type="entry name" value="Ankyrin_rpt"/>
</dbReference>
<feature type="region of interest" description="Disordered" evidence="4">
    <location>
        <begin position="864"/>
        <end position="895"/>
    </location>
</feature>
<organism evidence="5 6">
    <name type="scientific">Colletotrichum karsti</name>
    <dbReference type="NCBI Taxonomy" id="1095194"/>
    <lineage>
        <taxon>Eukaryota</taxon>
        <taxon>Fungi</taxon>
        <taxon>Dikarya</taxon>
        <taxon>Ascomycota</taxon>
        <taxon>Pezizomycotina</taxon>
        <taxon>Sordariomycetes</taxon>
        <taxon>Hypocreomycetidae</taxon>
        <taxon>Glomerellales</taxon>
        <taxon>Glomerellaceae</taxon>
        <taxon>Colletotrichum</taxon>
        <taxon>Colletotrichum boninense species complex</taxon>
    </lineage>
</organism>
<evidence type="ECO:0000256" key="1">
    <source>
        <dbReference type="ARBA" id="ARBA00022737"/>
    </source>
</evidence>
<dbReference type="SMART" id="SM00248">
    <property type="entry name" value="ANK"/>
    <property type="match status" value="8"/>
</dbReference>
<dbReference type="Proteomes" id="UP000781932">
    <property type="component" value="Unassembled WGS sequence"/>
</dbReference>
<name>A0A9P6LFT5_9PEZI</name>
<evidence type="ECO:0000256" key="2">
    <source>
        <dbReference type="ARBA" id="ARBA00023043"/>
    </source>
</evidence>
<evidence type="ECO:0000313" key="6">
    <source>
        <dbReference type="Proteomes" id="UP000781932"/>
    </source>
</evidence>
<evidence type="ECO:0000256" key="4">
    <source>
        <dbReference type="SAM" id="MobiDB-lite"/>
    </source>
</evidence>
<feature type="repeat" description="ANK" evidence="3">
    <location>
        <begin position="715"/>
        <end position="747"/>
    </location>
</feature>
<comment type="caution">
    <text evidence="5">The sequence shown here is derived from an EMBL/GenBank/DDBJ whole genome shotgun (WGS) entry which is preliminary data.</text>
</comment>
<feature type="repeat" description="ANK" evidence="3">
    <location>
        <begin position="236"/>
        <end position="264"/>
    </location>
</feature>
<dbReference type="AlphaFoldDB" id="A0A9P6LFT5"/>
<keyword evidence="1" id="KW-0677">Repeat</keyword>
<dbReference type="PANTHER" id="PTHR24198:SF165">
    <property type="entry name" value="ANKYRIN REPEAT-CONTAINING PROTEIN-RELATED"/>
    <property type="match status" value="1"/>
</dbReference>
<sequence length="917" mass="101064">MVSEPATKTPIIKDHDGRINGRFIAWLLSSGLSPNTSIIGDRGSQSTPLLQATCNLRVEAVCQLLEAGADPNLVGVDQKAPALMALVSLNSLCESEKLKLVDIAKRLLSAGASLHENDDQESILMQSIKYGHLGLLKTLLQHGANVLHRIPSKPDQVEPYHGHHSVMWYAVQSSEEAEAMETICTLIHHAKLTWPSSSTSDFVTMDVVMATAAYGYDHIFEMLYSICPGIVKLEHNGFPALHAATRARQTETCRLLLRLGALVDGPVHPDLPPPPLFIAWFNDDADTAALLYQSGANKSQRYATYLAQNNWCKTSDFSYYLLLNKWEKILWEETAHFDASWQAYKIHVISGQVEVTGRWASLAQQGKKVPPRSFFRNVRSKNIEALRQALRARVDPNWIRKGITVLHDSMIPREYVEEGFWLITEKKICKKMATVLLDAGAILTGGEAQRAILLDDWDFARLILRQQTSMSETTQSPPYMSLLEAAVLADRAYTLFSVLSYTGERYDAGALCTSVLLQATGEDDCDVEHLLSIRPQHTTPSPLEGLAIGIAALYDDWELLELLLDKIQTPALARLPNEPDARSSYGLSLYNPETLKHRLEAALKNSFRSAISFWRSVDQGSLDGSPLVMALWSPTSLSRLLKHGYRPDKLTISAAVIQENTDVIKQLAELDLQNTSHPFVEGPVSLAVEKEMPNIVRVLLDAGYDVNESNYCVTYGRTPLQSAVERKNLALIDLLLDAGARVNEPAAKDRGATALQVAASNGRLGLVKHLVDRGADINAPGAMKSGRTALETAAENGGIDVIQYLLSNGAQTTGKQGQLQYLRAYKYAVEEGRLAAADLLKSHRRWTAEDEALWSRLEKMSKSSCSELESNEEGSPGELQHPDNDGVSAASAAGTELANELEELEIMTKNPLDFWSP</sequence>
<dbReference type="EMBL" id="JAATWM020000026">
    <property type="protein sequence ID" value="KAF9874484.1"/>
    <property type="molecule type" value="Genomic_DNA"/>
</dbReference>
<dbReference type="Pfam" id="PF12796">
    <property type="entry name" value="Ank_2"/>
    <property type="match status" value="2"/>
</dbReference>
<reference evidence="5" key="2">
    <citation type="submission" date="2020-11" db="EMBL/GenBank/DDBJ databases">
        <title>Whole genome sequencing of Colletotrichum sp.</title>
        <authorList>
            <person name="Li H."/>
        </authorList>
    </citation>
    <scope>NUCLEOTIDE SEQUENCE</scope>
    <source>
        <strain evidence="5">CkLH20</strain>
    </source>
</reference>
<dbReference type="OrthoDB" id="539213at2759"/>
<keyword evidence="6" id="KW-1185">Reference proteome</keyword>
<evidence type="ECO:0008006" key="7">
    <source>
        <dbReference type="Google" id="ProtNLM"/>
    </source>
</evidence>
<dbReference type="PROSITE" id="PS50297">
    <property type="entry name" value="ANK_REP_REGION"/>
    <property type="match status" value="4"/>
</dbReference>
<dbReference type="InterPro" id="IPR036770">
    <property type="entry name" value="Ankyrin_rpt-contain_sf"/>
</dbReference>
<dbReference type="Gene3D" id="1.25.40.20">
    <property type="entry name" value="Ankyrin repeat-containing domain"/>
    <property type="match status" value="3"/>
</dbReference>
<dbReference type="GeneID" id="62163836"/>